<sequence length="686" mass="75984">MAKSKKAKPLAKTASAQEYEGFLATYTNISPDLSSGSPILVALDPEPLHHPDPYRPSTESPIGFPRHPMCLDPRLISGPSSDYGEEIYPRDDPKGKRKRSCSEERPMDSLTERQRLARPDDPYLRDPHDVASEFTSPDYFMPHNNTVLRSAESARVTTTSTRCIGTVFNPVPPNRRRKRKQVDSKPEAEPTTSSRTGRTIRLPEPIPPPFIFPPESSIGPPADAQSLGRSDSFRTLWANATDGADTLGTPEVFIPSPKPDLEYPDSLRLPPVKHDEDSLTEEDEPCERVGLRYGPIVEEDRVTEPATPSAHGEEDAEVDEYLIGRNRKRKQADRDDDSDLHPPKRMRRLRHFESPEPYISSPRIEAEYLHSLGHSASRYDELSTRAVHRPLAPSVTARGRSLSHPPIATLSNIRPATALCTPAPSPPEGEDGPTLRPTAATKGRGKARAKKAPPIEFVSPRAALRPAAPSPTRGKDAKPRTRSTAGTRGKAKPCPKSKDLEVPPITTISDVPPIAMCNPSPPSTEGEETAPVKRSTAGYKRQGKPLAKSAKKFKGEDNVSEYAEKPPKHRRGEFEEGSSRPRKQARDDDLDDESYVDEPVTRGSSKRAPGRARASKFKNSDPDKERFYCDEPGCRASFSRAHDVKRHRDVKHTHGQCTVKCPMCKKVISRQDALKRHQESNACVPK</sequence>
<evidence type="ECO:0000256" key="2">
    <source>
        <dbReference type="SAM" id="MobiDB-lite"/>
    </source>
</evidence>
<proteinExistence type="predicted"/>
<evidence type="ECO:0000256" key="1">
    <source>
        <dbReference type="PROSITE-ProRule" id="PRU00042"/>
    </source>
</evidence>
<name>A0AAD6UES8_9AGAR</name>
<protein>
    <recommendedName>
        <fullName evidence="3">C2H2-type domain-containing protein</fullName>
    </recommendedName>
</protein>
<feature type="region of interest" description="Disordered" evidence="2">
    <location>
        <begin position="396"/>
        <end position="631"/>
    </location>
</feature>
<comment type="caution">
    <text evidence="4">The sequence shown here is derived from an EMBL/GenBank/DDBJ whole genome shotgun (WGS) entry which is preliminary data.</text>
</comment>
<gene>
    <name evidence="4" type="ORF">B0H15DRAFT_465378</name>
</gene>
<dbReference type="AlphaFoldDB" id="A0AAD6UES8"/>
<evidence type="ECO:0000313" key="5">
    <source>
        <dbReference type="Proteomes" id="UP001222325"/>
    </source>
</evidence>
<keyword evidence="1" id="KW-0863">Zinc-finger</keyword>
<feature type="region of interest" description="Disordered" evidence="2">
    <location>
        <begin position="44"/>
        <end position="137"/>
    </location>
</feature>
<feature type="region of interest" description="Disordered" evidence="2">
    <location>
        <begin position="164"/>
        <end position="204"/>
    </location>
</feature>
<dbReference type="Gene3D" id="3.30.160.60">
    <property type="entry name" value="Classic Zinc Finger"/>
    <property type="match status" value="1"/>
</dbReference>
<reference evidence="4" key="1">
    <citation type="submission" date="2023-03" db="EMBL/GenBank/DDBJ databases">
        <title>Massive genome expansion in bonnet fungi (Mycena s.s.) driven by repeated elements and novel gene families across ecological guilds.</title>
        <authorList>
            <consortium name="Lawrence Berkeley National Laboratory"/>
            <person name="Harder C.B."/>
            <person name="Miyauchi S."/>
            <person name="Viragh M."/>
            <person name="Kuo A."/>
            <person name="Thoen E."/>
            <person name="Andreopoulos B."/>
            <person name="Lu D."/>
            <person name="Skrede I."/>
            <person name="Drula E."/>
            <person name="Henrissat B."/>
            <person name="Morin E."/>
            <person name="Kohler A."/>
            <person name="Barry K."/>
            <person name="LaButti K."/>
            <person name="Morin E."/>
            <person name="Salamov A."/>
            <person name="Lipzen A."/>
            <person name="Mereny Z."/>
            <person name="Hegedus B."/>
            <person name="Baldrian P."/>
            <person name="Stursova M."/>
            <person name="Weitz H."/>
            <person name="Taylor A."/>
            <person name="Grigoriev I.V."/>
            <person name="Nagy L.G."/>
            <person name="Martin F."/>
            <person name="Kauserud H."/>
        </authorList>
    </citation>
    <scope>NUCLEOTIDE SEQUENCE</scope>
    <source>
        <strain evidence="4">CBHHK173m</strain>
    </source>
</reference>
<keyword evidence="1" id="KW-0479">Metal-binding</keyword>
<dbReference type="EMBL" id="JARJCN010000005">
    <property type="protein sequence ID" value="KAJ7100950.1"/>
    <property type="molecule type" value="Genomic_DNA"/>
</dbReference>
<evidence type="ECO:0000259" key="3">
    <source>
        <dbReference type="PROSITE" id="PS50157"/>
    </source>
</evidence>
<dbReference type="InterPro" id="IPR013087">
    <property type="entry name" value="Znf_C2H2_type"/>
</dbReference>
<feature type="compositionally biased region" description="Basic residues" evidence="2">
    <location>
        <begin position="604"/>
        <end position="616"/>
    </location>
</feature>
<dbReference type="GO" id="GO:0008270">
    <property type="term" value="F:zinc ion binding"/>
    <property type="evidence" value="ECO:0007669"/>
    <property type="project" value="UniProtKB-KW"/>
</dbReference>
<feature type="compositionally biased region" description="Basic and acidic residues" evidence="2">
    <location>
        <begin position="618"/>
        <end position="631"/>
    </location>
</feature>
<evidence type="ECO:0000313" key="4">
    <source>
        <dbReference type="EMBL" id="KAJ7100950.1"/>
    </source>
</evidence>
<keyword evidence="5" id="KW-1185">Reference proteome</keyword>
<organism evidence="4 5">
    <name type="scientific">Mycena belliarum</name>
    <dbReference type="NCBI Taxonomy" id="1033014"/>
    <lineage>
        <taxon>Eukaryota</taxon>
        <taxon>Fungi</taxon>
        <taxon>Dikarya</taxon>
        <taxon>Basidiomycota</taxon>
        <taxon>Agaricomycotina</taxon>
        <taxon>Agaricomycetes</taxon>
        <taxon>Agaricomycetidae</taxon>
        <taxon>Agaricales</taxon>
        <taxon>Marasmiineae</taxon>
        <taxon>Mycenaceae</taxon>
        <taxon>Mycena</taxon>
    </lineage>
</organism>
<dbReference type="SMART" id="SM00355">
    <property type="entry name" value="ZnF_C2H2"/>
    <property type="match status" value="2"/>
</dbReference>
<dbReference type="PROSITE" id="PS50157">
    <property type="entry name" value="ZINC_FINGER_C2H2_2"/>
    <property type="match status" value="1"/>
</dbReference>
<feature type="compositionally biased region" description="Basic and acidic residues" evidence="2">
    <location>
        <begin position="553"/>
        <end position="587"/>
    </location>
</feature>
<feature type="compositionally biased region" description="Low complexity" evidence="2">
    <location>
        <begin position="459"/>
        <end position="471"/>
    </location>
</feature>
<dbReference type="Proteomes" id="UP001222325">
    <property type="component" value="Unassembled WGS sequence"/>
</dbReference>
<accession>A0AAD6UES8</accession>
<feature type="domain" description="C2H2-type" evidence="3">
    <location>
        <begin position="627"/>
        <end position="653"/>
    </location>
</feature>
<feature type="region of interest" description="Disordered" evidence="2">
    <location>
        <begin position="241"/>
        <end position="358"/>
    </location>
</feature>
<dbReference type="PROSITE" id="PS00028">
    <property type="entry name" value="ZINC_FINGER_C2H2_1"/>
    <property type="match status" value="1"/>
</dbReference>
<dbReference type="Pfam" id="PF00096">
    <property type="entry name" value="zf-C2H2"/>
    <property type="match status" value="1"/>
</dbReference>
<keyword evidence="1" id="KW-0862">Zinc</keyword>
<feature type="compositionally biased region" description="Basic and acidic residues" evidence="2">
    <location>
        <begin position="87"/>
        <end position="131"/>
    </location>
</feature>